<dbReference type="AlphaFoldDB" id="A0A9X3XJC3"/>
<dbReference type="RefSeq" id="WP_272470330.1">
    <property type="nucleotide sequence ID" value="NZ_JAMRYU010000009.1"/>
</dbReference>
<feature type="region of interest" description="Disordered" evidence="1">
    <location>
        <begin position="34"/>
        <end position="59"/>
    </location>
</feature>
<dbReference type="Proteomes" id="UP001141183">
    <property type="component" value="Unassembled WGS sequence"/>
</dbReference>
<name>A0A9X3XJC3_9CLOT</name>
<dbReference type="EMBL" id="JAMRYU010000009">
    <property type="protein sequence ID" value="MDC4240435.1"/>
    <property type="molecule type" value="Genomic_DNA"/>
</dbReference>
<feature type="compositionally biased region" description="Low complexity" evidence="1">
    <location>
        <begin position="100"/>
        <end position="110"/>
    </location>
</feature>
<keyword evidence="2" id="KW-0732">Signal</keyword>
<protein>
    <submittedName>
        <fullName evidence="3">Uncharacterized protein</fullName>
    </submittedName>
</protein>
<keyword evidence="4" id="KW-1185">Reference proteome</keyword>
<accession>A0A9X3XJC3</accession>
<evidence type="ECO:0000256" key="1">
    <source>
        <dbReference type="SAM" id="MobiDB-lite"/>
    </source>
</evidence>
<feature type="signal peptide" evidence="2">
    <location>
        <begin position="1"/>
        <end position="24"/>
    </location>
</feature>
<evidence type="ECO:0000313" key="4">
    <source>
        <dbReference type="Proteomes" id="UP001141183"/>
    </source>
</evidence>
<feature type="chain" id="PRO_5040831648" evidence="2">
    <location>
        <begin position="25"/>
        <end position="110"/>
    </location>
</feature>
<evidence type="ECO:0000313" key="3">
    <source>
        <dbReference type="EMBL" id="MDC4240435.1"/>
    </source>
</evidence>
<reference evidence="3" key="1">
    <citation type="submission" date="2022-05" db="EMBL/GenBank/DDBJ databases">
        <title>Draft genome sequence of Clostridium tertium strain CP3 isolated from Peru.</title>
        <authorList>
            <person name="Hurtado R."/>
            <person name="Lima L."/>
            <person name="Sousa T."/>
            <person name="Jaiswal A.K."/>
            <person name="Tiwari S."/>
            <person name="Maturrano L."/>
            <person name="Brenig B."/>
            <person name="Azevedo V."/>
        </authorList>
    </citation>
    <scope>NUCLEOTIDE SEQUENCE</scope>
    <source>
        <strain evidence="3">CP3</strain>
    </source>
</reference>
<proteinExistence type="predicted"/>
<sequence length="110" mass="11938">MKKLILSLSIIGAITIGTGAIAFAAEEDSPVTNSVGAEVSETDNSNIDQDYNINEDNNYSGWGNPNCPYYGEGYQGQGQKSEEGNRYGFNSESRGRGTCRRSGSMMGFRY</sequence>
<gene>
    <name evidence="3" type="ORF">NE398_09690</name>
</gene>
<organism evidence="3 4">
    <name type="scientific">Clostridium tertium</name>
    <dbReference type="NCBI Taxonomy" id="1559"/>
    <lineage>
        <taxon>Bacteria</taxon>
        <taxon>Bacillati</taxon>
        <taxon>Bacillota</taxon>
        <taxon>Clostridia</taxon>
        <taxon>Eubacteriales</taxon>
        <taxon>Clostridiaceae</taxon>
        <taxon>Clostridium</taxon>
    </lineage>
</organism>
<evidence type="ECO:0000256" key="2">
    <source>
        <dbReference type="SAM" id="SignalP"/>
    </source>
</evidence>
<feature type="compositionally biased region" description="Polar residues" evidence="1">
    <location>
        <begin position="42"/>
        <end position="59"/>
    </location>
</feature>
<feature type="region of interest" description="Disordered" evidence="1">
    <location>
        <begin position="73"/>
        <end position="110"/>
    </location>
</feature>
<comment type="caution">
    <text evidence="3">The sequence shown here is derived from an EMBL/GenBank/DDBJ whole genome shotgun (WGS) entry which is preliminary data.</text>
</comment>